<evidence type="ECO:0000313" key="3">
    <source>
        <dbReference type="Proteomes" id="UP000626109"/>
    </source>
</evidence>
<proteinExistence type="predicted"/>
<evidence type="ECO:0000313" key="2">
    <source>
        <dbReference type="EMBL" id="CAE8732168.1"/>
    </source>
</evidence>
<organism evidence="2 3">
    <name type="scientific">Polarella glacialis</name>
    <name type="common">Dinoflagellate</name>
    <dbReference type="NCBI Taxonomy" id="89957"/>
    <lineage>
        <taxon>Eukaryota</taxon>
        <taxon>Sar</taxon>
        <taxon>Alveolata</taxon>
        <taxon>Dinophyceae</taxon>
        <taxon>Suessiales</taxon>
        <taxon>Suessiaceae</taxon>
        <taxon>Polarella</taxon>
    </lineage>
</organism>
<comment type="caution">
    <text evidence="2">The sequence shown here is derived from an EMBL/GenBank/DDBJ whole genome shotgun (WGS) entry which is preliminary data.</text>
</comment>
<dbReference type="EMBL" id="CAJNNV010001645">
    <property type="protein sequence ID" value="CAE8585462.1"/>
    <property type="molecule type" value="Genomic_DNA"/>
</dbReference>
<reference evidence="2" key="1">
    <citation type="submission" date="2021-02" db="EMBL/GenBank/DDBJ databases">
        <authorList>
            <person name="Dougan E. K."/>
            <person name="Rhodes N."/>
            <person name="Thang M."/>
            <person name="Chan C."/>
        </authorList>
    </citation>
    <scope>NUCLEOTIDE SEQUENCE</scope>
</reference>
<keyword evidence="4" id="KW-1185">Reference proteome</keyword>
<gene>
    <name evidence="1" type="ORF">PGLA1383_LOCUS4370</name>
    <name evidence="2" type="ORF">PGLA2088_LOCUS46282</name>
</gene>
<dbReference type="OrthoDB" id="406700at2759"/>
<evidence type="ECO:0000313" key="1">
    <source>
        <dbReference type="EMBL" id="CAE8585462.1"/>
    </source>
</evidence>
<name>A0A813LKR1_POLGL</name>
<dbReference type="Proteomes" id="UP000626109">
    <property type="component" value="Unassembled WGS sequence"/>
</dbReference>
<protein>
    <submittedName>
        <fullName evidence="2">Uncharacterized protein</fullName>
    </submittedName>
</protein>
<sequence>MTGSHMVMGTGEVRVFSRSTLYDDVRSVMIDIDGQQVEVQIDREEGPRVVKIGGGAPGPNDFVKIPKPFKSHLDMSAPNNLTKSWGCYTSTERKQAVYMAAKINKSRMAAPLARITY</sequence>
<evidence type="ECO:0000313" key="4">
    <source>
        <dbReference type="Proteomes" id="UP000654075"/>
    </source>
</evidence>
<dbReference type="Proteomes" id="UP000654075">
    <property type="component" value="Unassembled WGS sequence"/>
</dbReference>
<dbReference type="AlphaFoldDB" id="A0A813LKR1"/>
<dbReference type="EMBL" id="CAJNNW010036121">
    <property type="protein sequence ID" value="CAE8732168.1"/>
    <property type="molecule type" value="Genomic_DNA"/>
</dbReference>
<accession>A0A813LKR1</accession>